<dbReference type="FunFam" id="3.30.1330.40:FF:000001">
    <property type="entry name" value="L-PSP family endoribonuclease"/>
    <property type="match status" value="1"/>
</dbReference>
<dbReference type="InterPro" id="IPR019897">
    <property type="entry name" value="RidA_CS"/>
</dbReference>
<dbReference type="EMBL" id="CAKP01000070">
    <property type="protein sequence ID" value="CCJ33427.1"/>
    <property type="molecule type" value="Genomic_DNA"/>
</dbReference>
<name>I7LJ46_9CLOT</name>
<dbReference type="GO" id="GO:0019239">
    <property type="term" value="F:deaminase activity"/>
    <property type="evidence" value="ECO:0007669"/>
    <property type="project" value="TreeGrafter"/>
</dbReference>
<dbReference type="eggNOG" id="COG0251">
    <property type="taxonomic scope" value="Bacteria"/>
</dbReference>
<dbReference type="InterPro" id="IPR035959">
    <property type="entry name" value="RutC-like_sf"/>
</dbReference>
<dbReference type="InterPro" id="IPR006175">
    <property type="entry name" value="YjgF/YER057c/UK114"/>
</dbReference>
<dbReference type="PANTHER" id="PTHR11803">
    <property type="entry name" value="2-IMINOBUTANOATE/2-IMINOPROPANOATE DEAMINASE RIDA"/>
    <property type="match status" value="1"/>
</dbReference>
<reference evidence="2 3" key="1">
    <citation type="journal article" date="2011" name="J. Bacteriol.">
        <title>Draft genome sequence of Caloramator australicus strain RC3T, a thermoanaerobe from the Great Artesian Basin of Australia.</title>
        <authorList>
            <person name="Ogg C.D."/>
            <person name="Patel B.K.C."/>
        </authorList>
    </citation>
    <scope>NUCLEOTIDE SEQUENCE [LARGE SCALE GENOMIC DNA]</scope>
    <source>
        <strain evidence="2 3">RC3</strain>
    </source>
</reference>
<dbReference type="AlphaFoldDB" id="I7LJ46"/>
<dbReference type="Pfam" id="PF01042">
    <property type="entry name" value="Ribonuc_L-PSP"/>
    <property type="match status" value="1"/>
</dbReference>
<dbReference type="STRING" id="857293.CAAU_1343"/>
<comment type="similarity">
    <text evidence="1">Belongs to the RutC family.</text>
</comment>
<dbReference type="PROSITE" id="PS01094">
    <property type="entry name" value="UPF0076"/>
    <property type="match status" value="1"/>
</dbReference>
<protein>
    <submittedName>
        <fullName evidence="2">Endoribonuclease L-PSP</fullName>
    </submittedName>
</protein>
<dbReference type="GO" id="GO:0005829">
    <property type="term" value="C:cytosol"/>
    <property type="evidence" value="ECO:0007669"/>
    <property type="project" value="TreeGrafter"/>
</dbReference>
<gene>
    <name evidence="2" type="ORF">CAAU_1343</name>
</gene>
<evidence type="ECO:0000313" key="3">
    <source>
        <dbReference type="Proteomes" id="UP000007652"/>
    </source>
</evidence>
<dbReference type="OrthoDB" id="9803101at2"/>
<sequence length="127" mass="13715">MEKVVLSTTNAPAAIGPYSQGIKAGDFIFTSGQLPIDPKTGDLINNDIKAAAKQCLENIKAILESADSSLDDVVKTTVFLKDLNDFASVNEVYAEYFKEKMPARSALQVARLPKDALIEIEAIAIAR</sequence>
<evidence type="ECO:0000313" key="2">
    <source>
        <dbReference type="EMBL" id="CCJ33427.1"/>
    </source>
</evidence>
<accession>I7LJ46</accession>
<proteinExistence type="inferred from homology"/>
<dbReference type="InterPro" id="IPR006056">
    <property type="entry name" value="RidA"/>
</dbReference>
<organism evidence="2 3">
    <name type="scientific">Caloramator australicus RC3</name>
    <dbReference type="NCBI Taxonomy" id="857293"/>
    <lineage>
        <taxon>Bacteria</taxon>
        <taxon>Bacillati</taxon>
        <taxon>Bacillota</taxon>
        <taxon>Clostridia</taxon>
        <taxon>Eubacteriales</taxon>
        <taxon>Clostridiaceae</taxon>
        <taxon>Caloramator</taxon>
    </lineage>
</organism>
<dbReference type="Gene3D" id="3.30.1330.40">
    <property type="entry name" value="RutC-like"/>
    <property type="match status" value="1"/>
</dbReference>
<evidence type="ECO:0000256" key="1">
    <source>
        <dbReference type="ARBA" id="ARBA00010552"/>
    </source>
</evidence>
<dbReference type="NCBIfam" id="TIGR00004">
    <property type="entry name" value="Rid family detoxifying hydrolase"/>
    <property type="match status" value="1"/>
</dbReference>
<keyword evidence="3" id="KW-1185">Reference proteome</keyword>
<dbReference type="RefSeq" id="WP_008908697.1">
    <property type="nucleotide sequence ID" value="NZ_CAKP01000070.1"/>
</dbReference>
<dbReference type="PANTHER" id="PTHR11803:SF39">
    <property type="entry name" value="2-IMINOBUTANOATE_2-IMINOPROPANOATE DEAMINASE"/>
    <property type="match status" value="1"/>
</dbReference>
<dbReference type="SUPFAM" id="SSF55298">
    <property type="entry name" value="YjgF-like"/>
    <property type="match status" value="1"/>
</dbReference>
<dbReference type="Proteomes" id="UP000007652">
    <property type="component" value="Unassembled WGS sequence"/>
</dbReference>
<dbReference type="CDD" id="cd00448">
    <property type="entry name" value="YjgF_YER057c_UK114_family"/>
    <property type="match status" value="1"/>
</dbReference>
<comment type="caution">
    <text evidence="2">The sequence shown here is derived from an EMBL/GenBank/DDBJ whole genome shotgun (WGS) entry which is preliminary data.</text>
</comment>